<reference evidence="1 2" key="1">
    <citation type="submission" date="2019-03" db="EMBL/GenBank/DDBJ databases">
        <title>Draft genome of Massilia hortus sp. nov., a novel bacterial species of the Oxalobacteraceae family.</title>
        <authorList>
            <person name="Peta V."/>
            <person name="Raths R."/>
            <person name="Bucking H."/>
        </authorList>
    </citation>
    <scope>NUCLEOTIDE SEQUENCE [LARGE SCALE GENOMIC DNA]</scope>
    <source>
        <strain evidence="1 2">ONC3</strain>
    </source>
</reference>
<dbReference type="Gene3D" id="3.30.300.20">
    <property type="match status" value="1"/>
</dbReference>
<evidence type="ECO:0000313" key="2">
    <source>
        <dbReference type="Proteomes" id="UP000297258"/>
    </source>
</evidence>
<protein>
    <submittedName>
        <fullName evidence="1">OsmC family peroxiredoxin</fullName>
    </submittedName>
</protein>
<dbReference type="SUPFAM" id="SSF82784">
    <property type="entry name" value="OsmC-like"/>
    <property type="match status" value="1"/>
</dbReference>
<sequence length="132" mass="14722">MSIIVRRDITHPMRHTVQIRDHLLVVDGTSPEGGEDAGPSAHDLYDAALGTCEALTLVWYARRKDIPLADVEVIVERDDSQERQGVYKLATKLKLGGYLTDEQREELLRVASKCPVHKLMASVITEITTELA</sequence>
<dbReference type="InterPro" id="IPR003718">
    <property type="entry name" value="OsmC/Ohr_fam"/>
</dbReference>
<dbReference type="PANTHER" id="PTHR39624:SF2">
    <property type="entry name" value="OSMC-LIKE PROTEIN"/>
    <property type="match status" value="1"/>
</dbReference>
<dbReference type="OrthoDB" id="9789573at2"/>
<dbReference type="RefSeq" id="WP_135190036.1">
    <property type="nucleotide sequence ID" value="NZ_SPUM01000078.1"/>
</dbReference>
<dbReference type="Pfam" id="PF02566">
    <property type="entry name" value="OsmC"/>
    <property type="match status" value="1"/>
</dbReference>
<gene>
    <name evidence="1" type="ORF">E4O92_12160</name>
</gene>
<dbReference type="InterPro" id="IPR015946">
    <property type="entry name" value="KH_dom-like_a/b"/>
</dbReference>
<name>A0A4Y9SYZ4_9BURK</name>
<organism evidence="1 2">
    <name type="scientific">Massilia horti</name>
    <dbReference type="NCBI Taxonomy" id="2562153"/>
    <lineage>
        <taxon>Bacteria</taxon>
        <taxon>Pseudomonadati</taxon>
        <taxon>Pseudomonadota</taxon>
        <taxon>Betaproteobacteria</taxon>
        <taxon>Burkholderiales</taxon>
        <taxon>Oxalobacteraceae</taxon>
        <taxon>Telluria group</taxon>
        <taxon>Massilia</taxon>
    </lineage>
</organism>
<evidence type="ECO:0000313" key="1">
    <source>
        <dbReference type="EMBL" id="TFW31873.1"/>
    </source>
</evidence>
<comment type="caution">
    <text evidence="1">The sequence shown here is derived from an EMBL/GenBank/DDBJ whole genome shotgun (WGS) entry which is preliminary data.</text>
</comment>
<dbReference type="EMBL" id="SPUM01000078">
    <property type="protein sequence ID" value="TFW31873.1"/>
    <property type="molecule type" value="Genomic_DNA"/>
</dbReference>
<keyword evidence="2" id="KW-1185">Reference proteome</keyword>
<dbReference type="AlphaFoldDB" id="A0A4Y9SYZ4"/>
<dbReference type="InterPro" id="IPR036102">
    <property type="entry name" value="OsmC/Ohrsf"/>
</dbReference>
<proteinExistence type="predicted"/>
<dbReference type="Proteomes" id="UP000297258">
    <property type="component" value="Unassembled WGS sequence"/>
</dbReference>
<dbReference type="PANTHER" id="PTHR39624">
    <property type="entry name" value="PROTEIN INVOLVED IN RIMO-MEDIATED BETA-METHYLTHIOLATION OF RIBOSOMAL PROTEIN S12 YCAO"/>
    <property type="match status" value="1"/>
</dbReference>
<accession>A0A4Y9SYZ4</accession>